<feature type="non-terminal residue" evidence="1">
    <location>
        <position position="1"/>
    </location>
</feature>
<dbReference type="AlphaFoldDB" id="A0A118JUK4"/>
<evidence type="ECO:0000313" key="2">
    <source>
        <dbReference type="Proteomes" id="UP000243975"/>
    </source>
</evidence>
<gene>
    <name evidence="1" type="ORF">Ccrd_005301</name>
</gene>
<comment type="caution">
    <text evidence="1">The sequence shown here is derived from an EMBL/GenBank/DDBJ whole genome shotgun (WGS) entry which is preliminary data.</text>
</comment>
<organism evidence="1 2">
    <name type="scientific">Cynara cardunculus var. scolymus</name>
    <name type="common">Globe artichoke</name>
    <name type="synonym">Cynara scolymus</name>
    <dbReference type="NCBI Taxonomy" id="59895"/>
    <lineage>
        <taxon>Eukaryota</taxon>
        <taxon>Viridiplantae</taxon>
        <taxon>Streptophyta</taxon>
        <taxon>Embryophyta</taxon>
        <taxon>Tracheophyta</taxon>
        <taxon>Spermatophyta</taxon>
        <taxon>Magnoliopsida</taxon>
        <taxon>eudicotyledons</taxon>
        <taxon>Gunneridae</taxon>
        <taxon>Pentapetalae</taxon>
        <taxon>asterids</taxon>
        <taxon>campanulids</taxon>
        <taxon>Asterales</taxon>
        <taxon>Asteraceae</taxon>
        <taxon>Carduoideae</taxon>
        <taxon>Cardueae</taxon>
        <taxon>Carduinae</taxon>
        <taxon>Cynara</taxon>
    </lineage>
</organism>
<dbReference type="Gramene" id="KVH92619">
    <property type="protein sequence ID" value="KVH92619"/>
    <property type="gene ID" value="Ccrd_005301"/>
</dbReference>
<protein>
    <submittedName>
        <fullName evidence="1">Uncharacterized protein</fullName>
    </submittedName>
</protein>
<dbReference type="EMBL" id="LEKV01004811">
    <property type="protein sequence ID" value="KVH92619.1"/>
    <property type="molecule type" value="Genomic_DNA"/>
</dbReference>
<evidence type="ECO:0000313" key="1">
    <source>
        <dbReference type="EMBL" id="KVH92619.1"/>
    </source>
</evidence>
<dbReference type="Proteomes" id="UP000243975">
    <property type="component" value="Unassembled WGS sequence"/>
</dbReference>
<keyword evidence="2" id="KW-1185">Reference proteome</keyword>
<proteinExistence type="predicted"/>
<sequence length="166" mass="19037">MASRNTEFSFISLNGVKSRHSRHKSTLDHQVDINSNTCISISFLYPINEIVEVSVRGFSCSYTVRHFFLQIQGIFFDYIVAEQLLHVALDFSLCDNTPILIFVQTQIGFPDLTYVTCIKKLIRKVWPGLEFSVAQQLVHFICDLFPSDNTIFIFLKTQSVHPNVTN</sequence>
<accession>A0A118JUK4</accession>
<name>A0A118JUK4_CYNCS</name>
<reference evidence="1 2" key="1">
    <citation type="journal article" date="2016" name="Sci. Rep.">
        <title>The genome sequence of the outbreeding globe artichoke constructed de novo incorporating a phase-aware low-pass sequencing strategy of F1 progeny.</title>
        <authorList>
            <person name="Scaglione D."/>
            <person name="Reyes-Chin-Wo S."/>
            <person name="Acquadro A."/>
            <person name="Froenicke L."/>
            <person name="Portis E."/>
            <person name="Beitel C."/>
            <person name="Tirone M."/>
            <person name="Mauro R."/>
            <person name="Lo Monaco A."/>
            <person name="Mauromicale G."/>
            <person name="Faccioli P."/>
            <person name="Cattivelli L."/>
            <person name="Rieseberg L."/>
            <person name="Michelmore R."/>
            <person name="Lanteri S."/>
        </authorList>
    </citation>
    <scope>NUCLEOTIDE SEQUENCE [LARGE SCALE GENOMIC DNA]</scope>
    <source>
        <strain evidence="1">2C</strain>
    </source>
</reference>